<dbReference type="SMART" id="SM00345">
    <property type="entry name" value="HTH_GNTR"/>
    <property type="match status" value="1"/>
</dbReference>
<organism evidence="5 6">
    <name type="scientific">Shouchella rhizosphaerae</name>
    <dbReference type="NCBI Taxonomy" id="866786"/>
    <lineage>
        <taxon>Bacteria</taxon>
        <taxon>Bacillati</taxon>
        <taxon>Bacillota</taxon>
        <taxon>Bacilli</taxon>
        <taxon>Bacillales</taxon>
        <taxon>Bacillaceae</taxon>
        <taxon>Shouchella</taxon>
    </lineage>
</organism>
<protein>
    <submittedName>
        <fullName evidence="5">GntR family transcriptional regulator</fullName>
    </submittedName>
</protein>
<evidence type="ECO:0000313" key="5">
    <source>
        <dbReference type="EMBL" id="WWA29327.1"/>
    </source>
</evidence>
<accession>A0ABZ2CQ59</accession>
<dbReference type="InterPro" id="IPR000524">
    <property type="entry name" value="Tscrpt_reg_HTH_GntR"/>
</dbReference>
<dbReference type="Pfam" id="PF00392">
    <property type="entry name" value="GntR"/>
    <property type="match status" value="1"/>
</dbReference>
<dbReference type="SUPFAM" id="SSF46785">
    <property type="entry name" value="Winged helix' DNA-binding domain"/>
    <property type="match status" value="1"/>
</dbReference>
<feature type="domain" description="HTH gntR-type" evidence="4">
    <location>
        <begin position="11"/>
        <end position="79"/>
    </location>
</feature>
<evidence type="ECO:0000259" key="4">
    <source>
        <dbReference type="PROSITE" id="PS50949"/>
    </source>
</evidence>
<dbReference type="InterPro" id="IPR036388">
    <property type="entry name" value="WH-like_DNA-bd_sf"/>
</dbReference>
<evidence type="ECO:0000313" key="6">
    <source>
        <dbReference type="Proteomes" id="UP001341136"/>
    </source>
</evidence>
<dbReference type="RefSeq" id="WP_142237501.1">
    <property type="nucleotide sequence ID" value="NZ_CP144921.1"/>
</dbReference>
<keyword evidence="3" id="KW-0804">Transcription</keyword>
<name>A0ABZ2CQ59_9BACI</name>
<dbReference type="PANTHER" id="PTHR38445:SF6">
    <property type="entry name" value="GNTR-FAMILY TRANSCRIPTIONAL REGULATOR"/>
    <property type="match status" value="1"/>
</dbReference>
<evidence type="ECO:0000256" key="3">
    <source>
        <dbReference type="ARBA" id="ARBA00023163"/>
    </source>
</evidence>
<proteinExistence type="predicted"/>
<dbReference type="Gene3D" id="1.10.10.10">
    <property type="entry name" value="Winged helix-like DNA-binding domain superfamily/Winged helix DNA-binding domain"/>
    <property type="match status" value="1"/>
</dbReference>
<keyword evidence="6" id="KW-1185">Reference proteome</keyword>
<reference evidence="5 6" key="1">
    <citation type="submission" date="2024-01" db="EMBL/GenBank/DDBJ databases">
        <title>Culturomics analysis of mouse respiratory tract.</title>
        <authorList>
            <person name="Phillips A.M."/>
            <person name="Collette N.M."/>
            <person name="Mageeney C.M."/>
            <person name="Sinha A."/>
            <person name="Hern K.E."/>
            <person name="Arkin A.P."/>
            <person name="Williams K.P."/>
            <person name="Branda S."/>
        </authorList>
    </citation>
    <scope>NUCLEOTIDE SEQUENCE [LARGE SCALE GENOMIC DNA]</scope>
    <source>
        <strain evidence="5 6">CP20</strain>
    </source>
</reference>
<keyword evidence="1" id="KW-0805">Transcription regulation</keyword>
<evidence type="ECO:0000256" key="2">
    <source>
        <dbReference type="ARBA" id="ARBA00023125"/>
    </source>
</evidence>
<evidence type="ECO:0000256" key="1">
    <source>
        <dbReference type="ARBA" id="ARBA00023015"/>
    </source>
</evidence>
<dbReference type="Proteomes" id="UP001341136">
    <property type="component" value="Chromosome"/>
</dbReference>
<sequence length="126" mass="14360">MIRSMQFDPNKAIYTQIAEYYYQQICSGELAPGDKLPSVRETAQRLQVNPNTVSRAYLEMDREQITFSKRGQGTFVTTDLTVIKQLKETLADAQMQALITFMRKLGFSNQEISASLERSLKEMGNP</sequence>
<dbReference type="CDD" id="cd07377">
    <property type="entry name" value="WHTH_GntR"/>
    <property type="match status" value="1"/>
</dbReference>
<dbReference type="PROSITE" id="PS50949">
    <property type="entry name" value="HTH_GNTR"/>
    <property type="match status" value="1"/>
</dbReference>
<dbReference type="EMBL" id="CP144921">
    <property type="protein sequence ID" value="WWA29327.1"/>
    <property type="molecule type" value="Genomic_DNA"/>
</dbReference>
<dbReference type="InterPro" id="IPR036390">
    <property type="entry name" value="WH_DNA-bd_sf"/>
</dbReference>
<keyword evidence="2" id="KW-0238">DNA-binding</keyword>
<dbReference type="PANTHER" id="PTHR38445">
    <property type="entry name" value="HTH-TYPE TRANSCRIPTIONAL REPRESSOR YTRA"/>
    <property type="match status" value="1"/>
</dbReference>
<gene>
    <name evidence="5" type="ORF">V5G21_16640</name>
</gene>